<feature type="chain" id="PRO_5024298507" evidence="2">
    <location>
        <begin position="22"/>
        <end position="286"/>
    </location>
</feature>
<dbReference type="InterPro" id="IPR013320">
    <property type="entry name" value="ConA-like_dom_sf"/>
</dbReference>
<comment type="caution">
    <text evidence="3">The sequence shown here is derived from an EMBL/GenBank/DDBJ whole genome shotgun (WGS) entry which is preliminary data.</text>
</comment>
<dbReference type="Pfam" id="PF26113">
    <property type="entry name" value="GH16_XgeA"/>
    <property type="match status" value="1"/>
</dbReference>
<dbReference type="OrthoDB" id="192832at2759"/>
<keyword evidence="4" id="KW-1185">Reference proteome</keyword>
<feature type="compositionally biased region" description="Polar residues" evidence="1">
    <location>
        <begin position="141"/>
        <end position="151"/>
    </location>
</feature>
<dbReference type="EMBL" id="SSOP01000122">
    <property type="protein sequence ID" value="KAB5591106.1"/>
    <property type="molecule type" value="Genomic_DNA"/>
</dbReference>
<dbReference type="PANTHER" id="PTHR10963">
    <property type="entry name" value="GLYCOSYL HYDROLASE-RELATED"/>
    <property type="match status" value="1"/>
</dbReference>
<evidence type="ECO:0000313" key="3">
    <source>
        <dbReference type="EMBL" id="KAB5591106.1"/>
    </source>
</evidence>
<sequence>MLARAVLSFSTITTAVSLARAATYAISDTFIGPSFLTGFNHQVISVPTHATAQNLNLTFASSDTFIMRADSTTVLSTSGPGRNSVRIVSKKQWSTHVEIMDVRHMPQGCSTWPAYRNPAAGLIDIIEGVNDQSPNAATLHTTGTPGCTQPATGRDQTGTTTGTDCNSSSGCGVKAAQTNSYGPSFNTNGGGCYGSVPAQVRNGASWIDTNTWGTPFASFVDDSCDISSKFGMESVMISLTFCGDWAGKPDVYAASGCPSTCVDYVNNNPAAFKGAYWDIAALRVYQ</sequence>
<reference evidence="3 4" key="1">
    <citation type="journal article" date="2019" name="Fungal Biol. Biotechnol.">
        <title>Draft genome sequence of fastidious pathogen Ceratobasidium theobromae, which causes vascular-streak dieback in Theobroma cacao.</title>
        <authorList>
            <person name="Ali S.S."/>
            <person name="Asman A."/>
            <person name="Shao J."/>
            <person name="Firmansyah A.P."/>
            <person name="Susilo A.W."/>
            <person name="Rosmana A."/>
            <person name="McMahon P."/>
            <person name="Junaid M."/>
            <person name="Guest D."/>
            <person name="Kheng T.Y."/>
            <person name="Meinhardt L.W."/>
            <person name="Bailey B.A."/>
        </authorList>
    </citation>
    <scope>NUCLEOTIDE SEQUENCE [LARGE SCALE GENOMIC DNA]</scope>
    <source>
        <strain evidence="3 4">CT2</strain>
    </source>
</reference>
<dbReference type="Proteomes" id="UP000383932">
    <property type="component" value="Unassembled WGS sequence"/>
</dbReference>
<dbReference type="GO" id="GO:0009251">
    <property type="term" value="P:glucan catabolic process"/>
    <property type="evidence" value="ECO:0007669"/>
    <property type="project" value="TreeGrafter"/>
</dbReference>
<dbReference type="AlphaFoldDB" id="A0A5N5QI25"/>
<dbReference type="PANTHER" id="PTHR10963:SF24">
    <property type="entry name" value="GLYCOSIDASE C21B10.07-RELATED"/>
    <property type="match status" value="1"/>
</dbReference>
<accession>A0A5N5QI25</accession>
<feature type="region of interest" description="Disordered" evidence="1">
    <location>
        <begin position="141"/>
        <end position="163"/>
    </location>
</feature>
<feature type="compositionally biased region" description="Low complexity" evidence="1">
    <location>
        <begin position="152"/>
        <end position="163"/>
    </location>
</feature>
<feature type="signal peptide" evidence="2">
    <location>
        <begin position="1"/>
        <end position="21"/>
    </location>
</feature>
<dbReference type="Gene3D" id="2.60.120.200">
    <property type="match status" value="1"/>
</dbReference>
<evidence type="ECO:0000256" key="2">
    <source>
        <dbReference type="SAM" id="SignalP"/>
    </source>
</evidence>
<evidence type="ECO:0000313" key="4">
    <source>
        <dbReference type="Proteomes" id="UP000383932"/>
    </source>
</evidence>
<keyword evidence="2" id="KW-0732">Signal</keyword>
<dbReference type="SUPFAM" id="SSF49899">
    <property type="entry name" value="Concanavalin A-like lectins/glucanases"/>
    <property type="match status" value="1"/>
</dbReference>
<dbReference type="InterPro" id="IPR050546">
    <property type="entry name" value="Glycosyl_Hydrlase_16"/>
</dbReference>
<evidence type="ECO:0000256" key="1">
    <source>
        <dbReference type="SAM" id="MobiDB-lite"/>
    </source>
</evidence>
<protein>
    <submittedName>
        <fullName evidence="3">Endo-1,3(4)-beta-glucanase</fullName>
    </submittedName>
</protein>
<name>A0A5N5QI25_9AGAM</name>
<organism evidence="3 4">
    <name type="scientific">Ceratobasidium theobromae</name>
    <dbReference type="NCBI Taxonomy" id="1582974"/>
    <lineage>
        <taxon>Eukaryota</taxon>
        <taxon>Fungi</taxon>
        <taxon>Dikarya</taxon>
        <taxon>Basidiomycota</taxon>
        <taxon>Agaricomycotina</taxon>
        <taxon>Agaricomycetes</taxon>
        <taxon>Cantharellales</taxon>
        <taxon>Ceratobasidiaceae</taxon>
        <taxon>Ceratobasidium</taxon>
    </lineage>
</organism>
<proteinExistence type="predicted"/>
<gene>
    <name evidence="3" type="ORF">CTheo_5431</name>
</gene>